<dbReference type="EMBL" id="RCOS01000136">
    <property type="protein sequence ID" value="RSN72883.1"/>
    <property type="molecule type" value="Genomic_DNA"/>
</dbReference>
<dbReference type="RefSeq" id="WP_125672212.1">
    <property type="nucleotide sequence ID" value="NZ_RCOS01000136.1"/>
</dbReference>
<dbReference type="Gene3D" id="3.60.21.10">
    <property type="match status" value="1"/>
</dbReference>
<reference evidence="1 2" key="1">
    <citation type="submission" date="2018-10" db="EMBL/GenBank/DDBJ databases">
        <title>Co-occurring genomic capacity for anaerobic methane metabolism and dissimilatory sulfite reduction discovered in the Korarchaeota.</title>
        <authorList>
            <person name="Mckay L.J."/>
            <person name="Dlakic M."/>
            <person name="Fields M.W."/>
            <person name="Delmont T.O."/>
            <person name="Eren A.M."/>
            <person name="Jay Z.J."/>
            <person name="Klingelsmith K.B."/>
            <person name="Rusch D.B."/>
            <person name="Inskeep W.P."/>
        </authorList>
    </citation>
    <scope>NUCLEOTIDE SEQUENCE [LARGE SCALE GENOMIC DNA]</scope>
    <source>
        <strain evidence="1 2">MDKW</strain>
    </source>
</reference>
<evidence type="ECO:0000313" key="2">
    <source>
        <dbReference type="Proteomes" id="UP000277582"/>
    </source>
</evidence>
<keyword evidence="2" id="KW-1185">Reference proteome</keyword>
<dbReference type="AlphaFoldDB" id="A0A3R9QTJ4"/>
<proteinExistence type="predicted"/>
<dbReference type="InterPro" id="IPR029052">
    <property type="entry name" value="Metallo-depent_PP-like"/>
</dbReference>
<comment type="caution">
    <text evidence="1">The sequence shown here is derived from an EMBL/GenBank/DDBJ whole genome shotgun (WGS) entry which is preliminary data.</text>
</comment>
<accession>A0A3R9QTJ4</accession>
<organism evidence="1 2">
    <name type="scientific">Candidatus Methanodesulfokora washburnensis</name>
    <dbReference type="NCBI Taxonomy" id="2478471"/>
    <lineage>
        <taxon>Archaea</taxon>
        <taxon>Thermoproteota</taxon>
        <taxon>Candidatus Korarchaeia</taxon>
        <taxon>Candidatus Korarchaeia incertae sedis</taxon>
        <taxon>Candidatus Methanodesulfokora</taxon>
    </lineage>
</organism>
<evidence type="ECO:0000313" key="1">
    <source>
        <dbReference type="EMBL" id="RSN72883.1"/>
    </source>
</evidence>
<evidence type="ECO:0008006" key="3">
    <source>
        <dbReference type="Google" id="ProtNLM"/>
    </source>
</evidence>
<protein>
    <recommendedName>
        <fullName evidence="3">Calcineurin-like phosphoesterase domain-containing protein</fullName>
    </recommendedName>
</protein>
<sequence>MKNPLKLRSKKAINKAKRRIQLRGDKFVILDSRELERRRNELIEYYRNKCDRFVETLRGRENLEDRKMIWRHWNLSQILPEKLVRIQHTGPLRILAFSDYRIHDTNLIVDFVNSLEEKPDIILYAGDDTRRFSPFPLDLLKISPFDEERPRRVQEATDGLIFSIPKSTYNEGCVQEAFLATLRIVERLSDVLKNLKGIPVKDQEIILKKTVAEEFPSLIVEEEEKDEKRKEIRILDESGAEILSMARYEDIIIMHNFNLLSRSYDVSRAKKIGENKKYIYFYIPLSDQPEENIFEKLASNAKYGLAAVIGNDDSSRSRIYGNKVFELHSTWLLIGSFLIIGLEGSTCGIGPSGNYLEGDVKLRLEVAGEILEPGCKLILVSHTPPRGLLDRAMRFGDEAIGSLALRDFIEEREDVPLVVCGHAHRCGGKYERLNRTTVVNVSSHDDSFSRANVALIHVDEKGEVSVNFRKLPSPVEEVLRKKTEDECLEALQELSLTKNEAKLFMDMSRKKGDIFFEDLPELANLKFRYGFSWDNAFKLYEHGVKAPQDITDEIVMNVLRNSSGIHQFHLKRAYTKVKRELEKGRIYLMEPIPLLSHNKIIVYDTEYYGSSENVVLYGFLDMSTGKLSQFWFDEEDRVFEYLEDKERDYVFIHWGGADKKILKERFSYDAQNINLLYHVQVSLVAPTSSSSLHDVFDALCGHKEDEWWERFFYNMSGFDKLGLCWQILKNPSDDNARKVLSEANKADILALAQIIERIKAIEVHKENNA</sequence>
<dbReference type="Proteomes" id="UP000277582">
    <property type="component" value="Unassembled WGS sequence"/>
</dbReference>
<gene>
    <name evidence="1" type="ORF">D6D85_12075</name>
</gene>
<dbReference type="SUPFAM" id="SSF56300">
    <property type="entry name" value="Metallo-dependent phosphatases"/>
    <property type="match status" value="1"/>
</dbReference>
<name>A0A3R9QTJ4_9CREN</name>
<dbReference type="OrthoDB" id="50367at2157"/>